<evidence type="ECO:0000256" key="2">
    <source>
        <dbReference type="ARBA" id="ARBA00022801"/>
    </source>
</evidence>
<feature type="compositionally biased region" description="Acidic residues" evidence="3">
    <location>
        <begin position="120"/>
        <end position="132"/>
    </location>
</feature>
<protein>
    <recommendedName>
        <fullName evidence="4">HIRAN domain-containing protein</fullName>
    </recommendedName>
</protein>
<evidence type="ECO:0000313" key="5">
    <source>
        <dbReference type="EMBL" id="ALH82931.1"/>
    </source>
</evidence>
<gene>
    <name evidence="5" type="ORF">AN936_22010</name>
</gene>
<dbReference type="Gene3D" id="3.30.70.2330">
    <property type="match status" value="1"/>
</dbReference>
<dbReference type="PATRIC" id="fig|33050.5.peg.4556"/>
<evidence type="ECO:0000256" key="3">
    <source>
        <dbReference type="SAM" id="MobiDB-lite"/>
    </source>
</evidence>
<evidence type="ECO:0000259" key="4">
    <source>
        <dbReference type="Pfam" id="PF08797"/>
    </source>
</evidence>
<dbReference type="Proteomes" id="UP000058074">
    <property type="component" value="Chromosome"/>
</dbReference>
<name>A0A0N7GTA0_SPHMC</name>
<accession>A0A0N7GTA0</accession>
<keyword evidence="2" id="KW-0378">Hydrolase</keyword>
<sequence length="132" mass="14784">MPAQITLPIVGTRFPNKDPKEPTRQFALELCEPGEEVTLRLDPANKHDEHAIEVRNSRDMMMGYIPANRAVYVGMQIRRSSAAAIFQGRTERGGFIRIAFDGDKPVLPKDPADQSTADDFQPDPEYPDDWGA</sequence>
<organism evidence="5 6">
    <name type="scientific">Sphingopyxis macrogoltabida</name>
    <name type="common">Sphingomonas macrogoltabidus</name>
    <dbReference type="NCBI Taxonomy" id="33050"/>
    <lineage>
        <taxon>Bacteria</taxon>
        <taxon>Pseudomonadati</taxon>
        <taxon>Pseudomonadota</taxon>
        <taxon>Alphaproteobacteria</taxon>
        <taxon>Sphingomonadales</taxon>
        <taxon>Sphingomonadaceae</taxon>
        <taxon>Sphingopyxis</taxon>
    </lineage>
</organism>
<feature type="region of interest" description="Disordered" evidence="3">
    <location>
        <begin position="103"/>
        <end position="132"/>
    </location>
</feature>
<evidence type="ECO:0000256" key="1">
    <source>
        <dbReference type="ARBA" id="ARBA00022723"/>
    </source>
</evidence>
<feature type="compositionally biased region" description="Basic and acidic residues" evidence="3">
    <location>
        <begin position="103"/>
        <end position="112"/>
    </location>
</feature>
<dbReference type="Pfam" id="PF08797">
    <property type="entry name" value="HIRAN"/>
    <property type="match status" value="1"/>
</dbReference>
<dbReference type="KEGG" id="smag:AN936_22010"/>
<keyword evidence="1" id="KW-0479">Metal-binding</keyword>
<proteinExistence type="predicted"/>
<dbReference type="OrthoDB" id="7432909at2"/>
<dbReference type="RefSeq" id="WP_054589909.1">
    <property type="nucleotide sequence ID" value="NZ_CP012700.1"/>
</dbReference>
<dbReference type="InterPro" id="IPR014905">
    <property type="entry name" value="HIRAN"/>
</dbReference>
<feature type="domain" description="HIRAN" evidence="4">
    <location>
        <begin position="8"/>
        <end position="70"/>
    </location>
</feature>
<dbReference type="EMBL" id="CP012700">
    <property type="protein sequence ID" value="ALH82931.1"/>
    <property type="molecule type" value="Genomic_DNA"/>
</dbReference>
<dbReference type="GO" id="GO:0008270">
    <property type="term" value="F:zinc ion binding"/>
    <property type="evidence" value="ECO:0007669"/>
    <property type="project" value="InterPro"/>
</dbReference>
<evidence type="ECO:0000313" key="6">
    <source>
        <dbReference type="Proteomes" id="UP000058074"/>
    </source>
</evidence>
<dbReference type="GO" id="GO:0003676">
    <property type="term" value="F:nucleic acid binding"/>
    <property type="evidence" value="ECO:0007669"/>
    <property type="project" value="InterPro"/>
</dbReference>
<dbReference type="AlphaFoldDB" id="A0A0N7GTA0"/>
<reference evidence="5 6" key="1">
    <citation type="journal article" date="2015" name="Genome Announc.">
        <title>Complete Genome Sequence of Polypropylene Glycol- and Polyethylene Glycol-Degrading Sphingopyxis macrogoltabida Strain EY-1.</title>
        <authorList>
            <person name="Ohtsubo Y."/>
            <person name="Nagata Y."/>
            <person name="Numata M."/>
            <person name="Tsuchikane K."/>
            <person name="Hosoyama A."/>
            <person name="Yamazoe A."/>
            <person name="Tsuda M."/>
            <person name="Fujita N."/>
            <person name="Kawai F."/>
        </authorList>
    </citation>
    <scope>NUCLEOTIDE SEQUENCE [LARGE SCALE GENOMIC DNA]</scope>
    <source>
        <strain evidence="5 6">EY-1</strain>
    </source>
</reference>
<dbReference type="GO" id="GO:0016818">
    <property type="term" value="F:hydrolase activity, acting on acid anhydrides, in phosphorus-containing anhydrides"/>
    <property type="evidence" value="ECO:0007669"/>
    <property type="project" value="InterPro"/>
</dbReference>